<feature type="transmembrane region" description="Helical" evidence="1">
    <location>
        <begin position="44"/>
        <end position="69"/>
    </location>
</feature>
<keyword evidence="3" id="KW-1185">Reference proteome</keyword>
<keyword evidence="1" id="KW-0812">Transmembrane</keyword>
<organism evidence="2 3">
    <name type="scientific">Rhizobium paranaense</name>
    <dbReference type="NCBI Taxonomy" id="1650438"/>
    <lineage>
        <taxon>Bacteria</taxon>
        <taxon>Pseudomonadati</taxon>
        <taxon>Pseudomonadota</taxon>
        <taxon>Alphaproteobacteria</taxon>
        <taxon>Hyphomicrobiales</taxon>
        <taxon>Rhizobiaceae</taxon>
        <taxon>Rhizobium/Agrobacterium group</taxon>
        <taxon>Rhizobium</taxon>
    </lineage>
</organism>
<dbReference type="AlphaFoldDB" id="A0A7W8XXX1"/>
<dbReference type="Proteomes" id="UP000549882">
    <property type="component" value="Unassembled WGS sequence"/>
</dbReference>
<evidence type="ECO:0000313" key="2">
    <source>
        <dbReference type="EMBL" id="MBB5577603.1"/>
    </source>
</evidence>
<reference evidence="2 3" key="1">
    <citation type="submission" date="2020-08" db="EMBL/GenBank/DDBJ databases">
        <title>Genomic Encyclopedia of Type Strains, Phase IV (KMG-V): Genome sequencing to study the core and pangenomes of soil and plant-associated prokaryotes.</title>
        <authorList>
            <person name="Whitman W."/>
        </authorList>
    </citation>
    <scope>NUCLEOTIDE SEQUENCE [LARGE SCALE GENOMIC DNA]</scope>
    <source>
        <strain evidence="2 3">SEMIA 4064</strain>
    </source>
</reference>
<accession>A0A7W8XXX1</accession>
<comment type="caution">
    <text evidence="2">The sequence shown here is derived from an EMBL/GenBank/DDBJ whole genome shotgun (WGS) entry which is preliminary data.</text>
</comment>
<keyword evidence="1" id="KW-0472">Membrane</keyword>
<name>A0A7W8XXX1_9HYPH</name>
<dbReference type="EMBL" id="JACHBI010000022">
    <property type="protein sequence ID" value="MBB5577603.1"/>
    <property type="molecule type" value="Genomic_DNA"/>
</dbReference>
<dbReference type="RefSeq" id="WP_183940848.1">
    <property type="nucleotide sequence ID" value="NZ_JACHBI010000022.1"/>
</dbReference>
<evidence type="ECO:0000256" key="1">
    <source>
        <dbReference type="SAM" id="Phobius"/>
    </source>
</evidence>
<evidence type="ECO:0000313" key="3">
    <source>
        <dbReference type="Proteomes" id="UP000549882"/>
    </source>
</evidence>
<proteinExistence type="predicted"/>
<protein>
    <submittedName>
        <fullName evidence="2">Putative membrane channel-forming protein YqfA (Hemolysin III family)</fullName>
    </submittedName>
</protein>
<keyword evidence="1" id="KW-1133">Transmembrane helix</keyword>
<sequence length="72" mass="7866">MPRLISFMLTRLLIGFAIGTVVGLIIWTNGVSPVASSLVAPERYIAFGMFVYLFASTIGISYFSTALFLDDL</sequence>
<gene>
    <name evidence="2" type="ORF">GGD50_006258</name>
</gene>
<feature type="transmembrane region" description="Helical" evidence="1">
    <location>
        <begin position="12"/>
        <end position="32"/>
    </location>
</feature>